<sequence>METRVWSEVPACFFPRAPKEPHLILRLLHDMSEPDASSTSLKSLWDKAERQRKALASLADFRSDAYKIALSDAIATASTCKDLINNLSLFSTNETLEDVATNELKYMLADAYRGELLLKQHDQSGRLAALHAARTAYRSFLSLCDAYDLLGAYEKKAYKASSSLSATAFDDLHANAGARREAKIARYQQEKELKAKLEHLSRKTQSINVDDEEIRALHLSQIQLATMQALQQLEGINLEIDILGKAPSGDELHAIRQQREEDDRSRRRKPDDNYSDRVDPSEIFRKANGRPLLSSDGKPLRPFTLLQNREMVKGQVFGPGHRLPTVTIDEYLEETRKQGGIIEGGGEQSGRQPEPDEDNMDLADQETYKAREWDEFKEANPNTPRLYSSYRPATCPSDVAAPGDSPPQDHKPVVERALECMVAINPSLRLIESHKVVYNWPKKEDKVALISGGGSGHEPAHAGFVGDGMLDVAVAGDIFASPSTAQILVGLRTIDSSKGGEGMLTWGVYWGSTLMIVKNYTGDMLNFGAAAQKRRAQGHDVAVVIVNEDASLDGGSMVGRRGLAGTVFVHKIAGAAAARGDSLAEVGEVAQRVVDRMATVGVSLGRCSVPGRTGEEGLQSGEIEFGMGIHNEPGVLRTNLESLSSTVSKLLDYLFSPTSPLPKTDSKSVAVMVNNLGGLSTLELHVTAHEVLRQLDTRVTVVRRFVGTFMTSLDGPGFSVTLLNLDDNLLPLLDEPTAAPAWPKSLPVDTTPIADRISNHTDVRDDGPSQSPHPHLSVPNNVDLANLTTALLSRIRAEEPLLTKLDTVLGDGDCGTTLLKAATAVHASFQSPSNNTTDTPAVIWRIAEAVDGSMGGTSGALYSIFLHALSTSLQSTPSSSSLRAAFATALGASLDELCKYTRARTGDRTLMDALIPFVTTFESTNGDMAASVAAARRGCEGTAKMEARAGRASYVKAGVEGTESGVIDPGAKGLLCILEPPVEELEAAIRLVHRRHMSRLVDAQERQPLRALDLTNALAALRHIEIPERRLVELLLALPFQGFRPGMVAEPVADKVRVAGINQHGDLLEQIRHEAMVRLHPITREEEVAVDVEVAGIVLGHLRAEGVDYALLVQVAGDPAEVRVAQVRGILARAADIVHVRARALVRSHHRVVAVDGRGHAAPHALAVVAVGDEVRAARVCVLHVLAFRVVQHGGVSALAAGHRLVVFVLREAIGEAVADQYRFQIDVALLVGEDLVGKDGDVVARVGFTRDVEGLGGVFGELLEEEREERVDVFTGRDGVGDGGAGVGVADVDGLVEEDDGGVVVPGGRVVFEGAVLRDGGGAEFHEEAREGGAARAAVEPEDDGVLVVLVVVEVPAVLLHAGVDTKLAGINLLPAQPIRRQLVVGLAALARDADRLAVDVVVPVVVRPALVGLRLGGDGNLVEFPRQHVLDLRPELARRGGQLLEMLGDAVHDRRQR</sequence>
<evidence type="ECO:0000256" key="2">
    <source>
        <dbReference type="ARBA" id="ARBA00004778"/>
    </source>
</evidence>
<dbReference type="InterPro" id="IPR004007">
    <property type="entry name" value="DhaL_dom"/>
</dbReference>
<dbReference type="PANTHER" id="PTHR28629:SF4">
    <property type="entry name" value="TRIOKINASE_FMN CYCLASE"/>
    <property type="match status" value="1"/>
</dbReference>
<dbReference type="PROSITE" id="PS51480">
    <property type="entry name" value="DHAL"/>
    <property type="match status" value="1"/>
</dbReference>
<evidence type="ECO:0000256" key="3">
    <source>
        <dbReference type="ARBA" id="ARBA00008757"/>
    </source>
</evidence>
<feature type="compositionally biased region" description="Basic and acidic residues" evidence="13">
    <location>
        <begin position="249"/>
        <end position="285"/>
    </location>
</feature>
<dbReference type="InterPro" id="IPR036117">
    <property type="entry name" value="DhaL_dom_sf"/>
</dbReference>
<dbReference type="Gene3D" id="3.30.1180.20">
    <property type="entry name" value="Dihydroxyacetone kinase, domain 2"/>
    <property type="match status" value="1"/>
</dbReference>
<dbReference type="Gene3D" id="3.40.50.10440">
    <property type="entry name" value="Dihydroxyacetone kinase, domain 1"/>
    <property type="match status" value="1"/>
</dbReference>
<keyword evidence="5" id="KW-0547">Nucleotide-binding</keyword>
<dbReference type="InterPro" id="IPR012734">
    <property type="entry name" value="DhaK_ATP"/>
</dbReference>
<dbReference type="InterPro" id="IPR038511">
    <property type="entry name" value="TAP42/TAP46-like_sf"/>
</dbReference>
<proteinExistence type="inferred from homology"/>
<dbReference type="InterPro" id="IPR007304">
    <property type="entry name" value="TAP46-like"/>
</dbReference>
<feature type="compositionally biased region" description="Basic and acidic residues" evidence="13">
    <location>
        <begin position="758"/>
        <end position="767"/>
    </location>
</feature>
<name>A0AAD6NK84_DREDA</name>
<evidence type="ECO:0000313" key="17">
    <source>
        <dbReference type="Proteomes" id="UP001221413"/>
    </source>
</evidence>
<comment type="catalytic activity">
    <reaction evidence="9">
        <text>D-glyceraldehyde + ATP = D-glyceraldehyde 3-phosphate + ADP + H(+)</text>
        <dbReference type="Rhea" id="RHEA:13941"/>
        <dbReference type="ChEBI" id="CHEBI:15378"/>
        <dbReference type="ChEBI" id="CHEBI:17378"/>
        <dbReference type="ChEBI" id="CHEBI:30616"/>
        <dbReference type="ChEBI" id="CHEBI:59776"/>
        <dbReference type="ChEBI" id="CHEBI:456216"/>
        <dbReference type="EC" id="2.7.1.28"/>
    </reaction>
</comment>
<keyword evidence="6 16" id="KW-0418">Kinase</keyword>
<dbReference type="FunFam" id="3.30.1180.20:FF:000001">
    <property type="entry name" value="Dihydroxyacetone kinase 1"/>
    <property type="match status" value="1"/>
</dbReference>
<dbReference type="InterPro" id="IPR004006">
    <property type="entry name" value="DhaK_dom"/>
</dbReference>
<dbReference type="GO" id="GO:0009966">
    <property type="term" value="P:regulation of signal transduction"/>
    <property type="evidence" value="ECO:0007669"/>
    <property type="project" value="InterPro"/>
</dbReference>
<keyword evidence="8" id="KW-0067">ATP-binding</keyword>
<dbReference type="PROSITE" id="PS51481">
    <property type="entry name" value="DHAK"/>
    <property type="match status" value="1"/>
</dbReference>
<dbReference type="EMBL" id="JAQGDS010000004">
    <property type="protein sequence ID" value="KAJ6261277.1"/>
    <property type="molecule type" value="Genomic_DNA"/>
</dbReference>
<dbReference type="SUPFAM" id="SSF82549">
    <property type="entry name" value="DAK1/DegV-like"/>
    <property type="match status" value="1"/>
</dbReference>
<dbReference type="SMART" id="SM01120">
    <property type="entry name" value="Dak2"/>
    <property type="match status" value="1"/>
</dbReference>
<comment type="catalytic activity">
    <reaction evidence="10">
        <text>dihydroxyacetone + ATP = dihydroxyacetone phosphate + ADP + H(+)</text>
        <dbReference type="Rhea" id="RHEA:15773"/>
        <dbReference type="ChEBI" id="CHEBI:15378"/>
        <dbReference type="ChEBI" id="CHEBI:16016"/>
        <dbReference type="ChEBI" id="CHEBI:30616"/>
        <dbReference type="ChEBI" id="CHEBI:57642"/>
        <dbReference type="ChEBI" id="CHEBI:456216"/>
        <dbReference type="EC" id="2.7.1.29"/>
    </reaction>
</comment>
<comment type="similarity">
    <text evidence="3">Belongs to the dihydroxyacetone kinase (DAK) family.</text>
</comment>
<dbReference type="Gene3D" id="1.25.40.540">
    <property type="entry name" value="TAP42-like family"/>
    <property type="match status" value="1"/>
</dbReference>
<dbReference type="FunFam" id="3.40.50.10440:FF:000001">
    <property type="entry name" value="Dihydroxyacetone kinase, DhaK subunit"/>
    <property type="match status" value="1"/>
</dbReference>
<evidence type="ECO:0000256" key="9">
    <source>
        <dbReference type="ARBA" id="ARBA00047974"/>
    </source>
</evidence>
<comment type="caution">
    <text evidence="16">The sequence shown here is derived from an EMBL/GenBank/DDBJ whole genome shotgun (WGS) entry which is preliminary data.</text>
</comment>
<feature type="region of interest" description="Disordered" evidence="13">
    <location>
        <begin position="249"/>
        <end position="300"/>
    </location>
</feature>
<dbReference type="Pfam" id="PF02734">
    <property type="entry name" value="Dak2"/>
    <property type="match status" value="1"/>
</dbReference>
<feature type="region of interest" description="Disordered" evidence="13">
    <location>
        <begin position="758"/>
        <end position="780"/>
    </location>
</feature>
<dbReference type="Proteomes" id="UP001221413">
    <property type="component" value="Unassembled WGS sequence"/>
</dbReference>
<evidence type="ECO:0000256" key="1">
    <source>
        <dbReference type="ARBA" id="ARBA00003264"/>
    </source>
</evidence>
<dbReference type="Pfam" id="PF04177">
    <property type="entry name" value="TAP42"/>
    <property type="match status" value="1"/>
</dbReference>
<feature type="domain" description="DhaK" evidence="15">
    <location>
        <begin position="409"/>
        <end position="742"/>
    </location>
</feature>
<evidence type="ECO:0000256" key="7">
    <source>
        <dbReference type="ARBA" id="ARBA00022798"/>
    </source>
</evidence>
<evidence type="ECO:0000259" key="15">
    <source>
        <dbReference type="PROSITE" id="PS51481"/>
    </source>
</evidence>
<dbReference type="GO" id="GO:0019563">
    <property type="term" value="P:glycerol catabolic process"/>
    <property type="evidence" value="ECO:0007669"/>
    <property type="project" value="TreeGrafter"/>
</dbReference>
<keyword evidence="17" id="KW-1185">Reference proteome</keyword>
<organism evidence="16 17">
    <name type="scientific">Drechslerella dactyloides</name>
    <name type="common">Nematode-trapping fungus</name>
    <name type="synonym">Arthrobotrys dactyloides</name>
    <dbReference type="NCBI Taxonomy" id="74499"/>
    <lineage>
        <taxon>Eukaryota</taxon>
        <taxon>Fungi</taxon>
        <taxon>Dikarya</taxon>
        <taxon>Ascomycota</taxon>
        <taxon>Pezizomycotina</taxon>
        <taxon>Orbiliomycetes</taxon>
        <taxon>Orbiliales</taxon>
        <taxon>Orbiliaceae</taxon>
        <taxon>Drechslerella</taxon>
    </lineage>
</organism>
<accession>A0AAD6NK84</accession>
<dbReference type="Pfam" id="PF02733">
    <property type="entry name" value="Dak1"/>
    <property type="match status" value="1"/>
</dbReference>
<comment type="pathway">
    <text evidence="2">Polyol metabolism; glycerol fermentation; glycerone phosphate from glycerol (oxidative route): step 2/2.</text>
</comment>
<dbReference type="InterPro" id="IPR050861">
    <property type="entry name" value="Dihydroxyacetone_Kinase"/>
</dbReference>
<feature type="domain" description="DhaL" evidence="14">
    <location>
        <begin position="782"/>
        <end position="983"/>
    </location>
</feature>
<dbReference type="NCBIfam" id="TIGR02361">
    <property type="entry name" value="dak_ATP"/>
    <property type="match status" value="1"/>
</dbReference>
<dbReference type="GO" id="GO:0005829">
    <property type="term" value="C:cytosol"/>
    <property type="evidence" value="ECO:0007669"/>
    <property type="project" value="TreeGrafter"/>
</dbReference>
<protein>
    <submittedName>
        <fullName evidence="16">Dihydroxyacetone kinase</fullName>
    </submittedName>
</protein>
<dbReference type="GO" id="GO:0004371">
    <property type="term" value="F:glycerone kinase activity"/>
    <property type="evidence" value="ECO:0007669"/>
    <property type="project" value="UniProtKB-EC"/>
</dbReference>
<evidence type="ECO:0000256" key="8">
    <source>
        <dbReference type="ARBA" id="ARBA00022840"/>
    </source>
</evidence>
<feature type="active site" description="Tele-hemiaminal-histidine intermediate" evidence="11">
    <location>
        <position position="630"/>
    </location>
</feature>
<evidence type="ECO:0000256" key="10">
    <source>
        <dbReference type="ARBA" id="ARBA00048898"/>
    </source>
</evidence>
<reference evidence="16" key="1">
    <citation type="submission" date="2023-01" db="EMBL/GenBank/DDBJ databases">
        <title>The chitinases involved in constricting ring structure development in the nematode-trapping fungus Drechslerella dactyloides.</title>
        <authorList>
            <person name="Wang R."/>
            <person name="Zhang L."/>
            <person name="Tang P."/>
            <person name="Li S."/>
            <person name="Liang L."/>
        </authorList>
    </citation>
    <scope>NUCLEOTIDE SEQUENCE</scope>
    <source>
        <strain evidence="16">YMF1.00031</strain>
    </source>
</reference>
<evidence type="ECO:0000256" key="5">
    <source>
        <dbReference type="ARBA" id="ARBA00022741"/>
    </source>
</evidence>
<feature type="binding site" evidence="12">
    <location>
        <position position="518"/>
    </location>
    <ligand>
        <name>substrate</name>
    </ligand>
</feature>
<evidence type="ECO:0000256" key="6">
    <source>
        <dbReference type="ARBA" id="ARBA00022777"/>
    </source>
</evidence>
<dbReference type="GO" id="GO:0050354">
    <property type="term" value="F:triokinase activity"/>
    <property type="evidence" value="ECO:0007669"/>
    <property type="project" value="UniProtKB-EC"/>
</dbReference>
<dbReference type="SUPFAM" id="SSF101473">
    <property type="entry name" value="DhaL-like"/>
    <property type="match status" value="1"/>
</dbReference>
<keyword evidence="7" id="KW-0319">Glycerol metabolism</keyword>
<feature type="binding site" evidence="12">
    <location>
        <begin position="454"/>
        <end position="457"/>
    </location>
    <ligand>
        <name>substrate</name>
    </ligand>
</feature>
<feature type="region of interest" description="Disordered" evidence="13">
    <location>
        <begin position="340"/>
        <end position="360"/>
    </location>
</feature>
<evidence type="ECO:0000256" key="11">
    <source>
        <dbReference type="PIRSR" id="PIRSR612734-1"/>
    </source>
</evidence>
<evidence type="ECO:0000256" key="12">
    <source>
        <dbReference type="PIRSR" id="PIRSR612734-2"/>
    </source>
</evidence>
<evidence type="ECO:0000313" key="16">
    <source>
        <dbReference type="EMBL" id="KAJ6261277.1"/>
    </source>
</evidence>
<evidence type="ECO:0000256" key="13">
    <source>
        <dbReference type="SAM" id="MobiDB-lite"/>
    </source>
</evidence>
<feature type="binding site" evidence="12">
    <location>
        <position position="523"/>
    </location>
    <ligand>
        <name>substrate</name>
    </ligand>
</feature>
<comment type="function">
    <text evidence="1">Catalyzes both the phosphorylation of dihydroxyacetone and of glyceraldehyde.</text>
</comment>
<gene>
    <name evidence="16" type="ORF">Dda_3946</name>
</gene>
<evidence type="ECO:0000256" key="4">
    <source>
        <dbReference type="ARBA" id="ARBA00022679"/>
    </source>
</evidence>
<keyword evidence="4" id="KW-0808">Transferase</keyword>
<dbReference type="GO" id="GO:0005524">
    <property type="term" value="F:ATP binding"/>
    <property type="evidence" value="ECO:0007669"/>
    <property type="project" value="UniProtKB-KW"/>
</dbReference>
<dbReference type="Gene3D" id="1.25.40.340">
    <property type="match status" value="1"/>
</dbReference>
<evidence type="ECO:0000259" key="14">
    <source>
        <dbReference type="PROSITE" id="PS51480"/>
    </source>
</evidence>
<dbReference type="PANTHER" id="PTHR28629">
    <property type="entry name" value="TRIOKINASE/FMN CYCLASE"/>
    <property type="match status" value="1"/>
</dbReference>